<dbReference type="OrthoDB" id="551246at2759"/>
<evidence type="ECO:0000313" key="1">
    <source>
        <dbReference type="EMBL" id="GBF89445.1"/>
    </source>
</evidence>
<sequence length="238" mass="24449">MVTSATSARAADACTARQQPLQLQALKQQPASSAPGASPCDALQQTLRVARAPLKRRSTGLASAGRGLSKHYVGKSQSFSCLEELRNPFGCNTALLLAKRPRAPPLDVPGAAAARSPFAANGSHLLSWSIGEEDECLIGGTACSAPLTASAPSSRSSSGLLALGDCPSLAGSSCGELHESRWAAFAARRSWDSIETEDDDAHMSAFTVDGELSAALRGARLGAPLPAGCGGMWRVGSC</sequence>
<protein>
    <submittedName>
        <fullName evidence="1">Uncharacterized protein</fullName>
    </submittedName>
</protein>
<gene>
    <name evidence="1" type="ORF">Rsub_02017</name>
</gene>
<dbReference type="InParanoid" id="A0A2V0NX97"/>
<comment type="caution">
    <text evidence="1">The sequence shown here is derived from an EMBL/GenBank/DDBJ whole genome shotgun (WGS) entry which is preliminary data.</text>
</comment>
<dbReference type="Proteomes" id="UP000247498">
    <property type="component" value="Unassembled WGS sequence"/>
</dbReference>
<dbReference type="AlphaFoldDB" id="A0A2V0NX97"/>
<proteinExistence type="predicted"/>
<evidence type="ECO:0000313" key="2">
    <source>
        <dbReference type="Proteomes" id="UP000247498"/>
    </source>
</evidence>
<reference evidence="1 2" key="1">
    <citation type="journal article" date="2018" name="Sci. Rep.">
        <title>Raphidocelis subcapitata (=Pseudokirchneriella subcapitata) provides an insight into genome evolution and environmental adaptations in the Sphaeropleales.</title>
        <authorList>
            <person name="Suzuki S."/>
            <person name="Yamaguchi H."/>
            <person name="Nakajima N."/>
            <person name="Kawachi M."/>
        </authorList>
    </citation>
    <scope>NUCLEOTIDE SEQUENCE [LARGE SCALE GENOMIC DNA]</scope>
    <source>
        <strain evidence="1 2">NIES-35</strain>
    </source>
</reference>
<dbReference type="EMBL" id="BDRX01000010">
    <property type="protein sequence ID" value="GBF89445.1"/>
    <property type="molecule type" value="Genomic_DNA"/>
</dbReference>
<accession>A0A2V0NX97</accession>
<keyword evidence="2" id="KW-1185">Reference proteome</keyword>
<organism evidence="1 2">
    <name type="scientific">Raphidocelis subcapitata</name>
    <dbReference type="NCBI Taxonomy" id="307507"/>
    <lineage>
        <taxon>Eukaryota</taxon>
        <taxon>Viridiplantae</taxon>
        <taxon>Chlorophyta</taxon>
        <taxon>core chlorophytes</taxon>
        <taxon>Chlorophyceae</taxon>
        <taxon>CS clade</taxon>
        <taxon>Sphaeropleales</taxon>
        <taxon>Selenastraceae</taxon>
        <taxon>Raphidocelis</taxon>
    </lineage>
</organism>
<name>A0A2V0NX97_9CHLO</name>